<evidence type="ECO:0000313" key="12">
    <source>
        <dbReference type="EMBL" id="MDJ1483525.1"/>
    </source>
</evidence>
<dbReference type="GO" id="GO:0003697">
    <property type="term" value="F:single-stranded DNA binding"/>
    <property type="evidence" value="ECO:0007669"/>
    <property type="project" value="UniProtKB-UniRule"/>
</dbReference>
<dbReference type="PROSITE" id="PS00617">
    <property type="entry name" value="RECF_1"/>
    <property type="match status" value="1"/>
</dbReference>
<evidence type="ECO:0000256" key="8">
    <source>
        <dbReference type="ARBA" id="ARBA00023125"/>
    </source>
</evidence>
<keyword evidence="5 9" id="KW-0235">DNA replication</keyword>
<feature type="domain" description="RecF/RecN/SMC N-terminal" evidence="11">
    <location>
        <begin position="2"/>
        <end position="349"/>
    </location>
</feature>
<evidence type="ECO:0000256" key="5">
    <source>
        <dbReference type="ARBA" id="ARBA00022705"/>
    </source>
</evidence>
<keyword evidence="7 9" id="KW-0067">ATP-binding</keyword>
<keyword evidence="9 10" id="KW-0234">DNA repair</keyword>
<dbReference type="GO" id="GO:0005737">
    <property type="term" value="C:cytoplasm"/>
    <property type="evidence" value="ECO:0007669"/>
    <property type="project" value="UniProtKB-SubCell"/>
</dbReference>
<keyword evidence="4 9" id="KW-0963">Cytoplasm</keyword>
<gene>
    <name evidence="9 12" type="primary">recF</name>
    <name evidence="12" type="ORF">QNI16_23710</name>
</gene>
<organism evidence="12 13">
    <name type="scientific">Xanthocytophaga flava</name>
    <dbReference type="NCBI Taxonomy" id="3048013"/>
    <lineage>
        <taxon>Bacteria</taxon>
        <taxon>Pseudomonadati</taxon>
        <taxon>Bacteroidota</taxon>
        <taxon>Cytophagia</taxon>
        <taxon>Cytophagales</taxon>
        <taxon>Rhodocytophagaceae</taxon>
        <taxon>Xanthocytophaga</taxon>
    </lineage>
</organism>
<dbReference type="RefSeq" id="WP_313983497.1">
    <property type="nucleotide sequence ID" value="NZ_JASJOS010000011.1"/>
</dbReference>
<evidence type="ECO:0000256" key="1">
    <source>
        <dbReference type="ARBA" id="ARBA00004496"/>
    </source>
</evidence>
<dbReference type="InterPro" id="IPR018078">
    <property type="entry name" value="DNA-binding_RecF_CS"/>
</dbReference>
<evidence type="ECO:0000256" key="10">
    <source>
        <dbReference type="RuleBase" id="RU000578"/>
    </source>
</evidence>
<evidence type="ECO:0000256" key="3">
    <source>
        <dbReference type="ARBA" id="ARBA00020170"/>
    </source>
</evidence>
<evidence type="ECO:0000256" key="9">
    <source>
        <dbReference type="HAMAP-Rule" id="MF_00365"/>
    </source>
</evidence>
<dbReference type="GO" id="GO:0006260">
    <property type="term" value="P:DNA replication"/>
    <property type="evidence" value="ECO:0007669"/>
    <property type="project" value="UniProtKB-UniRule"/>
</dbReference>
<comment type="similarity">
    <text evidence="2 9 10">Belongs to the RecF family.</text>
</comment>
<dbReference type="InterPro" id="IPR003395">
    <property type="entry name" value="RecF/RecN/SMC_N"/>
</dbReference>
<evidence type="ECO:0000256" key="4">
    <source>
        <dbReference type="ARBA" id="ARBA00022490"/>
    </source>
</evidence>
<name>A0AAE3QQJ2_9BACT</name>
<keyword evidence="6 9" id="KW-0547">Nucleotide-binding</keyword>
<evidence type="ECO:0000256" key="2">
    <source>
        <dbReference type="ARBA" id="ARBA00008016"/>
    </source>
</evidence>
<dbReference type="InterPro" id="IPR027417">
    <property type="entry name" value="P-loop_NTPase"/>
</dbReference>
<sequence length="367" mass="42705">MYLERIQLLNFKNHEELSLTLSPSVNGIVGINGSGKTSLLDAIYMLALTKSAFSQTDAQCIRHGAEFFMIDGVFKETSSGETSARGQQVTCSLKIGSRKVVMLDKKAYERLSEHIGRFPVVLISPDDTDLIRDTSELRRKFFDNMLSQLDHKYLDTLMQYNSVMKHRNSLLKQFYERNYFDKDLLETFDTQLLPLGDIIHQKRHQFIQSFVPLVQKYYAFISESREEVDLIYESELFESSFKYDYSFAMKRDLQLQRTTKGVHKDDFVFEISRYALKKFGSQGQQKSFVIALKLAQFEILQKEKGSKPLLLLDDIFDKLDDLRINKLIEMITNQTFGQLFITDARPERSRQIFASLATDVRMFEIEK</sequence>
<dbReference type="Proteomes" id="UP001241110">
    <property type="component" value="Unassembled WGS sequence"/>
</dbReference>
<dbReference type="SUPFAM" id="SSF52540">
    <property type="entry name" value="P-loop containing nucleoside triphosphate hydrolases"/>
    <property type="match status" value="1"/>
</dbReference>
<evidence type="ECO:0000256" key="7">
    <source>
        <dbReference type="ARBA" id="ARBA00022840"/>
    </source>
</evidence>
<dbReference type="GO" id="GO:0006302">
    <property type="term" value="P:double-strand break repair"/>
    <property type="evidence" value="ECO:0007669"/>
    <property type="project" value="TreeGrafter"/>
</dbReference>
<dbReference type="EMBL" id="JASJOS010000011">
    <property type="protein sequence ID" value="MDJ1483525.1"/>
    <property type="molecule type" value="Genomic_DNA"/>
</dbReference>
<dbReference type="Pfam" id="PF02463">
    <property type="entry name" value="SMC_N"/>
    <property type="match status" value="1"/>
</dbReference>
<dbReference type="HAMAP" id="MF_00365">
    <property type="entry name" value="RecF"/>
    <property type="match status" value="1"/>
</dbReference>
<dbReference type="NCBIfam" id="TIGR00611">
    <property type="entry name" value="recf"/>
    <property type="match status" value="1"/>
</dbReference>
<dbReference type="GO" id="GO:0009432">
    <property type="term" value="P:SOS response"/>
    <property type="evidence" value="ECO:0007669"/>
    <property type="project" value="UniProtKB-UniRule"/>
</dbReference>
<keyword evidence="9 10" id="KW-0742">SOS response</keyword>
<dbReference type="InterPro" id="IPR042174">
    <property type="entry name" value="RecF_2"/>
</dbReference>
<feature type="binding site" evidence="9">
    <location>
        <begin position="30"/>
        <end position="37"/>
    </location>
    <ligand>
        <name>ATP</name>
        <dbReference type="ChEBI" id="CHEBI:30616"/>
    </ligand>
</feature>
<keyword evidence="8 9" id="KW-0238">DNA-binding</keyword>
<evidence type="ECO:0000259" key="11">
    <source>
        <dbReference type="Pfam" id="PF02463"/>
    </source>
</evidence>
<dbReference type="PROSITE" id="PS00618">
    <property type="entry name" value="RECF_2"/>
    <property type="match status" value="1"/>
</dbReference>
<dbReference type="Gene3D" id="3.40.50.300">
    <property type="entry name" value="P-loop containing nucleotide triphosphate hydrolases"/>
    <property type="match status" value="1"/>
</dbReference>
<dbReference type="PANTHER" id="PTHR32182">
    <property type="entry name" value="DNA REPLICATION AND REPAIR PROTEIN RECF"/>
    <property type="match status" value="1"/>
</dbReference>
<dbReference type="GO" id="GO:0000731">
    <property type="term" value="P:DNA synthesis involved in DNA repair"/>
    <property type="evidence" value="ECO:0007669"/>
    <property type="project" value="TreeGrafter"/>
</dbReference>
<protein>
    <recommendedName>
        <fullName evidence="3 9">DNA replication and repair protein RecF</fullName>
    </recommendedName>
</protein>
<keyword evidence="9 10" id="KW-0227">DNA damage</keyword>
<accession>A0AAE3QQJ2</accession>
<comment type="function">
    <text evidence="9 10">The RecF protein is involved in DNA metabolism; it is required for DNA replication and normal SOS inducibility. RecF binds preferentially to single-stranded, linear DNA. It also seems to bind ATP.</text>
</comment>
<evidence type="ECO:0000313" key="13">
    <source>
        <dbReference type="Proteomes" id="UP001241110"/>
    </source>
</evidence>
<dbReference type="InterPro" id="IPR001238">
    <property type="entry name" value="DNA-binding_RecF"/>
</dbReference>
<dbReference type="PANTHER" id="PTHR32182:SF0">
    <property type="entry name" value="DNA REPLICATION AND REPAIR PROTEIN RECF"/>
    <property type="match status" value="1"/>
</dbReference>
<dbReference type="GO" id="GO:0005524">
    <property type="term" value="F:ATP binding"/>
    <property type="evidence" value="ECO:0007669"/>
    <property type="project" value="UniProtKB-UniRule"/>
</dbReference>
<comment type="caution">
    <text evidence="12">The sequence shown here is derived from an EMBL/GenBank/DDBJ whole genome shotgun (WGS) entry which is preliminary data.</text>
</comment>
<proteinExistence type="inferred from homology"/>
<reference evidence="12" key="1">
    <citation type="submission" date="2023-05" db="EMBL/GenBank/DDBJ databases">
        <authorList>
            <person name="Zhang X."/>
        </authorList>
    </citation>
    <scope>NUCLEOTIDE SEQUENCE</scope>
    <source>
        <strain evidence="12">YF14B1</strain>
    </source>
</reference>
<dbReference type="Gene3D" id="1.20.1050.90">
    <property type="entry name" value="RecF/RecN/SMC, N-terminal domain"/>
    <property type="match status" value="1"/>
</dbReference>
<dbReference type="AlphaFoldDB" id="A0AAE3QQJ2"/>
<evidence type="ECO:0000256" key="6">
    <source>
        <dbReference type="ARBA" id="ARBA00022741"/>
    </source>
</evidence>
<comment type="subcellular location">
    <subcellularLocation>
        <location evidence="1 9 10">Cytoplasm</location>
    </subcellularLocation>
</comment>